<keyword evidence="10" id="KW-1185">Reference proteome</keyword>
<dbReference type="PROSITE" id="PS51096">
    <property type="entry name" value="PTS_EIIA_TYPE_4"/>
    <property type="match status" value="1"/>
</dbReference>
<evidence type="ECO:0000259" key="8">
    <source>
        <dbReference type="PROSITE" id="PS51096"/>
    </source>
</evidence>
<accession>A0ABW8GLU6</accession>
<comment type="caution">
    <text evidence="9">The sequence shown here is derived from an EMBL/GenBank/DDBJ whole genome shotgun (WGS) entry which is preliminary data.</text>
</comment>
<evidence type="ECO:0000256" key="2">
    <source>
        <dbReference type="ARBA" id="ARBA00022448"/>
    </source>
</evidence>
<gene>
    <name evidence="9" type="ORF">ACIKP9_09075</name>
</gene>
<evidence type="ECO:0000313" key="10">
    <source>
        <dbReference type="Proteomes" id="UP001617669"/>
    </source>
</evidence>
<dbReference type="PANTHER" id="PTHR33799">
    <property type="entry name" value="PTS PERMEASE-RELATED-RELATED"/>
    <property type="match status" value="1"/>
</dbReference>
<protein>
    <submittedName>
        <fullName evidence="9">PTS sugar transporter subunit IIA</fullName>
    </submittedName>
</protein>
<dbReference type="InterPro" id="IPR036662">
    <property type="entry name" value="PTS_EIIA_man-typ_sf"/>
</dbReference>
<evidence type="ECO:0000256" key="3">
    <source>
        <dbReference type="ARBA" id="ARBA00022490"/>
    </source>
</evidence>
<dbReference type="InterPro" id="IPR051471">
    <property type="entry name" value="Bacterial_PTS_sugar_comp"/>
</dbReference>
<keyword evidence="3" id="KW-0963">Cytoplasm</keyword>
<evidence type="ECO:0000256" key="6">
    <source>
        <dbReference type="ARBA" id="ARBA00022683"/>
    </source>
</evidence>
<evidence type="ECO:0000256" key="4">
    <source>
        <dbReference type="ARBA" id="ARBA00022597"/>
    </source>
</evidence>
<name>A0ABW8GLU6_9PROT</name>
<organism evidence="9 10">
    <name type="scientific">Methylobacillus methanolivorans</name>
    <dbReference type="NCBI Taxonomy" id="1848927"/>
    <lineage>
        <taxon>Bacteria</taxon>
        <taxon>Pseudomonadati</taxon>
        <taxon>Pseudomonadota</taxon>
        <taxon>Betaproteobacteria</taxon>
        <taxon>Nitrosomonadales</taxon>
        <taxon>Methylophilaceae</taxon>
        <taxon>Methylobacillus</taxon>
    </lineage>
</organism>
<dbReference type="CDD" id="cd00006">
    <property type="entry name" value="PTS_IIA_man"/>
    <property type="match status" value="1"/>
</dbReference>
<dbReference type="InterPro" id="IPR004701">
    <property type="entry name" value="PTS_EIIA_man-typ"/>
</dbReference>
<reference evidence="9 10" key="1">
    <citation type="submission" date="2024-11" db="EMBL/GenBank/DDBJ databases">
        <authorList>
            <person name="Kaparullina E.N."/>
            <person name="Delegan Y.A."/>
            <person name="Doronina N.V."/>
        </authorList>
    </citation>
    <scope>NUCLEOTIDE SEQUENCE [LARGE SCALE GENOMIC DNA]</scope>
    <source>
        <strain evidence="9 10">7sh_L</strain>
    </source>
</reference>
<proteinExistence type="predicted"/>
<comment type="subcellular location">
    <subcellularLocation>
        <location evidence="1">Cytoplasm</location>
    </subcellularLocation>
</comment>
<keyword evidence="4 9" id="KW-0762">Sugar transport</keyword>
<dbReference type="SUPFAM" id="SSF53062">
    <property type="entry name" value="PTS system fructose IIA component-like"/>
    <property type="match status" value="1"/>
</dbReference>
<dbReference type="Proteomes" id="UP001617669">
    <property type="component" value="Unassembled WGS sequence"/>
</dbReference>
<dbReference type="EMBL" id="JBIWXY010000001">
    <property type="protein sequence ID" value="MFJ5446378.1"/>
    <property type="molecule type" value="Genomic_DNA"/>
</dbReference>
<dbReference type="Pfam" id="PF03610">
    <property type="entry name" value="EIIA-man"/>
    <property type="match status" value="1"/>
</dbReference>
<keyword evidence="6" id="KW-0598">Phosphotransferase system</keyword>
<evidence type="ECO:0000256" key="7">
    <source>
        <dbReference type="ARBA" id="ARBA00022777"/>
    </source>
</evidence>
<feature type="domain" description="PTS EIIA type-4" evidence="8">
    <location>
        <begin position="1"/>
        <end position="124"/>
    </location>
</feature>
<keyword evidence="2" id="KW-0813">Transport</keyword>
<dbReference type="PANTHER" id="PTHR33799:SF1">
    <property type="entry name" value="PTS SYSTEM MANNOSE-SPECIFIC EIIAB COMPONENT-RELATED"/>
    <property type="match status" value="1"/>
</dbReference>
<keyword evidence="5" id="KW-0808">Transferase</keyword>
<keyword evidence="7" id="KW-0418">Kinase</keyword>
<sequence length="136" mass="14475">MIGILIIAHGTLGESLIHCASHVMGSRPPLLRQLGVGTHDDPSGLLPQAQQMIRELDEGQGVLILSDIYGATPCNLVTNLLIPGHVEGVAGVNLPMLVRALTYRQGNNIMTLVDKSISGGRDGVVHFSKDACKHHD</sequence>
<dbReference type="InterPro" id="IPR033887">
    <property type="entry name" value="PTS_IIA_man"/>
</dbReference>
<dbReference type="Gene3D" id="3.40.50.510">
    <property type="entry name" value="Phosphotransferase system, mannose-type IIA component"/>
    <property type="match status" value="1"/>
</dbReference>
<evidence type="ECO:0000256" key="1">
    <source>
        <dbReference type="ARBA" id="ARBA00004496"/>
    </source>
</evidence>
<evidence type="ECO:0000313" key="9">
    <source>
        <dbReference type="EMBL" id="MFJ5446378.1"/>
    </source>
</evidence>
<dbReference type="RefSeq" id="WP_400881612.1">
    <property type="nucleotide sequence ID" value="NZ_JBIWXY010000001.1"/>
</dbReference>
<evidence type="ECO:0000256" key="5">
    <source>
        <dbReference type="ARBA" id="ARBA00022679"/>
    </source>
</evidence>